<proteinExistence type="predicted"/>
<name>A0A6A6WYA0_9PLEO</name>
<organism evidence="1 2">
    <name type="scientific">Melanomma pulvis-pyrius CBS 109.77</name>
    <dbReference type="NCBI Taxonomy" id="1314802"/>
    <lineage>
        <taxon>Eukaryota</taxon>
        <taxon>Fungi</taxon>
        <taxon>Dikarya</taxon>
        <taxon>Ascomycota</taxon>
        <taxon>Pezizomycotina</taxon>
        <taxon>Dothideomycetes</taxon>
        <taxon>Pleosporomycetidae</taxon>
        <taxon>Pleosporales</taxon>
        <taxon>Melanommataceae</taxon>
        <taxon>Melanomma</taxon>
    </lineage>
</organism>
<dbReference type="EMBL" id="MU002179">
    <property type="protein sequence ID" value="KAF2788884.1"/>
    <property type="molecule type" value="Genomic_DNA"/>
</dbReference>
<dbReference type="AlphaFoldDB" id="A0A6A6WYA0"/>
<accession>A0A6A6WYA0</accession>
<evidence type="ECO:0000313" key="2">
    <source>
        <dbReference type="Proteomes" id="UP000799757"/>
    </source>
</evidence>
<keyword evidence="2" id="KW-1185">Reference proteome</keyword>
<dbReference type="Proteomes" id="UP000799757">
    <property type="component" value="Unassembled WGS sequence"/>
</dbReference>
<evidence type="ECO:0000313" key="1">
    <source>
        <dbReference type="EMBL" id="KAF2788884.1"/>
    </source>
</evidence>
<sequence length="203" mass="22994">MEEFYFSFIRDQTGALVKPAHEINSPSSCLPHGKQREKSFVFSHLLTYLPLSQTRCECRGTVAHNAESIWRACWSLNRGTPTRRKATECNGRRDCTLLAFKADVFLSAESLEATCWMYMNRKQPQGLSLVCGVQTPWANPSLSPSRKALSAAQMPRCGKSRHRKRTQGGLGRLWLSGLNKRTLNFNATPTSRQCRMSRLAKNR</sequence>
<protein>
    <submittedName>
        <fullName evidence="1">Uncharacterized protein</fullName>
    </submittedName>
</protein>
<gene>
    <name evidence="1" type="ORF">K505DRAFT_328624</name>
</gene>
<reference evidence="1" key="1">
    <citation type="journal article" date="2020" name="Stud. Mycol.">
        <title>101 Dothideomycetes genomes: a test case for predicting lifestyles and emergence of pathogens.</title>
        <authorList>
            <person name="Haridas S."/>
            <person name="Albert R."/>
            <person name="Binder M."/>
            <person name="Bloem J."/>
            <person name="Labutti K."/>
            <person name="Salamov A."/>
            <person name="Andreopoulos B."/>
            <person name="Baker S."/>
            <person name="Barry K."/>
            <person name="Bills G."/>
            <person name="Bluhm B."/>
            <person name="Cannon C."/>
            <person name="Castanera R."/>
            <person name="Culley D."/>
            <person name="Daum C."/>
            <person name="Ezra D."/>
            <person name="Gonzalez J."/>
            <person name="Henrissat B."/>
            <person name="Kuo A."/>
            <person name="Liang C."/>
            <person name="Lipzen A."/>
            <person name="Lutzoni F."/>
            <person name="Magnuson J."/>
            <person name="Mondo S."/>
            <person name="Nolan M."/>
            <person name="Ohm R."/>
            <person name="Pangilinan J."/>
            <person name="Park H.-J."/>
            <person name="Ramirez L."/>
            <person name="Alfaro M."/>
            <person name="Sun H."/>
            <person name="Tritt A."/>
            <person name="Yoshinaga Y."/>
            <person name="Zwiers L.-H."/>
            <person name="Turgeon B."/>
            <person name="Goodwin S."/>
            <person name="Spatafora J."/>
            <person name="Crous P."/>
            <person name="Grigoriev I."/>
        </authorList>
    </citation>
    <scope>NUCLEOTIDE SEQUENCE</scope>
    <source>
        <strain evidence="1">CBS 109.77</strain>
    </source>
</reference>